<organism evidence="1">
    <name type="scientific">Tanacetum cinerariifolium</name>
    <name type="common">Dalmatian daisy</name>
    <name type="synonym">Chrysanthemum cinerariifolium</name>
    <dbReference type="NCBI Taxonomy" id="118510"/>
    <lineage>
        <taxon>Eukaryota</taxon>
        <taxon>Viridiplantae</taxon>
        <taxon>Streptophyta</taxon>
        <taxon>Embryophyta</taxon>
        <taxon>Tracheophyta</taxon>
        <taxon>Spermatophyta</taxon>
        <taxon>Magnoliopsida</taxon>
        <taxon>eudicotyledons</taxon>
        <taxon>Gunneridae</taxon>
        <taxon>Pentapetalae</taxon>
        <taxon>asterids</taxon>
        <taxon>campanulids</taxon>
        <taxon>Asterales</taxon>
        <taxon>Asteraceae</taxon>
        <taxon>Asteroideae</taxon>
        <taxon>Anthemideae</taxon>
        <taxon>Anthemidinae</taxon>
        <taxon>Tanacetum</taxon>
    </lineage>
</organism>
<accession>A0A6L2KAN4</accession>
<comment type="caution">
    <text evidence="1">The sequence shown here is derived from an EMBL/GenBank/DDBJ whole genome shotgun (WGS) entry which is preliminary data.</text>
</comment>
<proteinExistence type="predicted"/>
<dbReference type="EMBL" id="BKCJ010002136">
    <property type="protein sequence ID" value="GEU46521.1"/>
    <property type="molecule type" value="Genomic_DNA"/>
</dbReference>
<evidence type="ECO:0000313" key="1">
    <source>
        <dbReference type="EMBL" id="GEU46521.1"/>
    </source>
</evidence>
<reference evidence="1" key="1">
    <citation type="journal article" date="2019" name="Sci. Rep.">
        <title>Draft genome of Tanacetum cinerariifolium, the natural source of mosquito coil.</title>
        <authorList>
            <person name="Yamashiro T."/>
            <person name="Shiraishi A."/>
            <person name="Satake H."/>
            <person name="Nakayama K."/>
        </authorList>
    </citation>
    <scope>NUCLEOTIDE SEQUENCE</scope>
</reference>
<sequence>MECMVFGTDGKQVNIPISSTDSLGSPTPTRTEVIPNFDDMNEPTRKYTMYSDVFTSGPYTFVLVSTVRMVVPIRMEANRKFVLMDDDGKPLEKDDYSNDHDNKDEVESLDNEMASYLAFEPSEIGYGTNSLLEQ</sequence>
<protein>
    <submittedName>
        <fullName evidence="1">Uncharacterized protein</fullName>
    </submittedName>
</protein>
<gene>
    <name evidence="1" type="ORF">Tci_018499</name>
</gene>
<name>A0A6L2KAN4_TANCI</name>
<dbReference type="AlphaFoldDB" id="A0A6L2KAN4"/>